<evidence type="ECO:0000259" key="3">
    <source>
        <dbReference type="Pfam" id="PF00675"/>
    </source>
</evidence>
<comment type="similarity">
    <text evidence="1">Belongs to the peptidase M16 family.</text>
</comment>
<accession>A0ABP9FKV4</accession>
<feature type="domain" description="Peptidase M16 C-terminal" evidence="4">
    <location>
        <begin position="213"/>
        <end position="388"/>
    </location>
</feature>
<evidence type="ECO:0000256" key="1">
    <source>
        <dbReference type="ARBA" id="ARBA00007261"/>
    </source>
</evidence>
<evidence type="ECO:0000313" key="5">
    <source>
        <dbReference type="EMBL" id="GAA4905591.1"/>
    </source>
</evidence>
<dbReference type="PANTHER" id="PTHR11851:SF49">
    <property type="entry name" value="MITOCHONDRIAL-PROCESSING PEPTIDASE SUBUNIT ALPHA"/>
    <property type="match status" value="1"/>
</dbReference>
<evidence type="ECO:0000313" key="6">
    <source>
        <dbReference type="Proteomes" id="UP001501436"/>
    </source>
</evidence>
<comment type="caution">
    <text evidence="5">The sequence shown here is derived from an EMBL/GenBank/DDBJ whole genome shotgun (WGS) entry which is preliminary data.</text>
</comment>
<dbReference type="Pfam" id="PF05193">
    <property type="entry name" value="Peptidase_M16_C"/>
    <property type="match status" value="2"/>
</dbReference>
<dbReference type="InterPro" id="IPR011249">
    <property type="entry name" value="Metalloenz_LuxS/M16"/>
</dbReference>
<feature type="domain" description="Peptidase M16 C-terminal" evidence="4">
    <location>
        <begin position="681"/>
        <end position="857"/>
    </location>
</feature>
<sequence>MTRPLKSFLLAASVLAASLTANAQQAQPKLVEKVTRKGTELVIPYEKYVLPNGLTVVLTEDHSDPIVHVDVTYHVGSAREEIGKSGFAHFFEHMMFQGSDHVANGDHFKIITAAGGTLNGSTNRDRTNYYETVPANQLEKMLWLESDRMGYLLDAVTQQKFEVQRATVKNERGQNYDNRPYGLVGEYSSRSLYPYGHPYSWLTIGYIEELNAVSLADLKNFFLRWYGPNNATITIGGDINTKQTLAWVSKYFGGIPRGPEVKNVNLPAPVLKADRYVSYTDNYAKLPLLSISYPGVKMYAKDMSALDVLSNIIGQGKNSIFYKNFVKTRKAAQAYMGSSNTELAGEISIRVIPFPGQSLADMKKLVDSSLIEFEKKGVSDDDLTRFKASAEANYINGLQSISGKVSELAAAQTFTGNPNQIGRELNDIRSVTKADVMRVYNQYVKGKPAVILSVLPKGGSAQSVAPDNYTIDKSGYKAPDYGYNGLKYVKAKDNFDRAKVPGTGANPAIKVPAIWTAITSNGIRMVGTDTKEIPTVTIAMSIDGGGLWAISNPQKAGLANIVARMLNEDTKNYTAEQYNAELEKLGSDISAYATTDNISIEVSSLTKNLDKTIALLQEKLFNPKFTQEALDRNKTQIMEGFKQAKTQPAGVASSVYNKILYGVDNVRTFSTTGNEQTVPGITLQDVQNYYDSYFVPSLTKVVVVGDINEAAVKTKLAFLNTWKDKKVDLPKPADGKSFDKATLYLVDVPNAAQSEIRVGYLSGLNYDATGDYYKLGIANYILGGAFNSRINMNLRENKGWTYGARSGFASGKFGGNFTASAGVRASSTDSAVVEFIKEIKNYNATGITNDELAFTKQSIGQSDARKYETNGQKANFLSMLLEYDLKPTYVDEQNKILTGINNIEINTLAKKYLNTDKMVILVVGDKAKVLPGLQKLGYPIVELDADGKTL</sequence>
<proteinExistence type="inferred from homology"/>
<dbReference type="InterPro" id="IPR011765">
    <property type="entry name" value="Pept_M16_N"/>
</dbReference>
<evidence type="ECO:0000256" key="2">
    <source>
        <dbReference type="SAM" id="SignalP"/>
    </source>
</evidence>
<keyword evidence="6" id="KW-1185">Reference proteome</keyword>
<dbReference type="InterPro" id="IPR050361">
    <property type="entry name" value="MPP/UQCRC_Complex"/>
</dbReference>
<dbReference type="InterPro" id="IPR007863">
    <property type="entry name" value="Peptidase_M16_C"/>
</dbReference>
<gene>
    <name evidence="5" type="ORF">GCM10023313_05330</name>
</gene>
<keyword evidence="2" id="KW-0732">Signal</keyword>
<dbReference type="Pfam" id="PF00675">
    <property type="entry name" value="Peptidase_M16"/>
    <property type="match status" value="2"/>
</dbReference>
<dbReference type="Gene3D" id="3.30.830.10">
    <property type="entry name" value="Metalloenzyme, LuxS/M16 peptidase-like"/>
    <property type="match status" value="4"/>
</dbReference>
<dbReference type="RefSeq" id="WP_345329350.1">
    <property type="nucleotide sequence ID" value="NZ_BAABJI010000001.1"/>
</dbReference>
<feature type="domain" description="Peptidase M16 N-terminal" evidence="3">
    <location>
        <begin position="56"/>
        <end position="171"/>
    </location>
</feature>
<dbReference type="SUPFAM" id="SSF63411">
    <property type="entry name" value="LuxS/MPP-like metallohydrolase"/>
    <property type="match status" value="4"/>
</dbReference>
<name>A0ABP9FKV4_9SPHI</name>
<feature type="domain" description="Peptidase M16 N-terminal" evidence="3">
    <location>
        <begin position="529"/>
        <end position="650"/>
    </location>
</feature>
<organism evidence="5 6">
    <name type="scientific">Mucilaginibacter defluvii</name>
    <dbReference type="NCBI Taxonomy" id="1196019"/>
    <lineage>
        <taxon>Bacteria</taxon>
        <taxon>Pseudomonadati</taxon>
        <taxon>Bacteroidota</taxon>
        <taxon>Sphingobacteriia</taxon>
        <taxon>Sphingobacteriales</taxon>
        <taxon>Sphingobacteriaceae</taxon>
        <taxon>Mucilaginibacter</taxon>
    </lineage>
</organism>
<reference evidence="6" key="1">
    <citation type="journal article" date="2019" name="Int. J. Syst. Evol. Microbiol.">
        <title>The Global Catalogue of Microorganisms (GCM) 10K type strain sequencing project: providing services to taxonomists for standard genome sequencing and annotation.</title>
        <authorList>
            <consortium name="The Broad Institute Genomics Platform"/>
            <consortium name="The Broad Institute Genome Sequencing Center for Infectious Disease"/>
            <person name="Wu L."/>
            <person name="Ma J."/>
        </authorList>
    </citation>
    <scope>NUCLEOTIDE SEQUENCE [LARGE SCALE GENOMIC DNA]</scope>
    <source>
        <strain evidence="6">JCM 18283</strain>
    </source>
</reference>
<protein>
    <submittedName>
        <fullName evidence="5">Pitrilysin family protein</fullName>
    </submittedName>
</protein>
<feature type="chain" id="PRO_5047398725" evidence="2">
    <location>
        <begin position="24"/>
        <end position="950"/>
    </location>
</feature>
<dbReference type="Proteomes" id="UP001501436">
    <property type="component" value="Unassembled WGS sequence"/>
</dbReference>
<dbReference type="PANTHER" id="PTHR11851">
    <property type="entry name" value="METALLOPROTEASE"/>
    <property type="match status" value="1"/>
</dbReference>
<feature type="signal peptide" evidence="2">
    <location>
        <begin position="1"/>
        <end position="23"/>
    </location>
</feature>
<dbReference type="EMBL" id="BAABJI010000001">
    <property type="protein sequence ID" value="GAA4905591.1"/>
    <property type="molecule type" value="Genomic_DNA"/>
</dbReference>
<evidence type="ECO:0000259" key="4">
    <source>
        <dbReference type="Pfam" id="PF05193"/>
    </source>
</evidence>